<evidence type="ECO:0000313" key="10">
    <source>
        <dbReference type="EMBL" id="AXA34081.1"/>
    </source>
</evidence>
<dbReference type="SUPFAM" id="SSF103473">
    <property type="entry name" value="MFS general substrate transporter"/>
    <property type="match status" value="1"/>
</dbReference>
<evidence type="ECO:0000313" key="13">
    <source>
        <dbReference type="Proteomes" id="UP000681131"/>
    </source>
</evidence>
<dbReference type="EMBL" id="CP021781">
    <property type="protein sequence ID" value="AXA34081.1"/>
    <property type="molecule type" value="Genomic_DNA"/>
</dbReference>
<comment type="subcellular location">
    <subcellularLocation>
        <location evidence="8">Cell inner membrane</location>
        <topology evidence="8">Multi-pass membrane protein</topology>
    </subcellularLocation>
    <subcellularLocation>
        <location evidence="1">Cell membrane</location>
        <topology evidence="1">Multi-pass membrane protein</topology>
    </subcellularLocation>
</comment>
<evidence type="ECO:0000256" key="1">
    <source>
        <dbReference type="ARBA" id="ARBA00004651"/>
    </source>
</evidence>
<proteinExistence type="inferred from homology"/>
<feature type="transmembrane region" description="Helical" evidence="8">
    <location>
        <begin position="309"/>
        <end position="329"/>
    </location>
</feature>
<feature type="transmembrane region" description="Helical" evidence="8">
    <location>
        <begin position="248"/>
        <end position="267"/>
    </location>
</feature>
<evidence type="ECO:0000313" key="11">
    <source>
        <dbReference type="EMBL" id="QIW12321.1"/>
    </source>
</evidence>
<keyword evidence="7 8" id="KW-0472">Membrane</keyword>
<dbReference type="Proteomes" id="UP000251120">
    <property type="component" value="Chromosome"/>
</dbReference>
<name>A0A2Z4XYZ8_9GAMM</name>
<evidence type="ECO:0000256" key="8">
    <source>
        <dbReference type="RuleBase" id="RU365088"/>
    </source>
</evidence>
<feature type="transmembrane region" description="Helical" evidence="8">
    <location>
        <begin position="103"/>
        <end position="124"/>
    </location>
</feature>
<dbReference type="GO" id="GO:0042910">
    <property type="term" value="F:xenobiotic transmembrane transporter activity"/>
    <property type="evidence" value="ECO:0007669"/>
    <property type="project" value="InterPro"/>
</dbReference>
<dbReference type="Proteomes" id="UP000681131">
    <property type="component" value="Chromosome"/>
</dbReference>
<feature type="transmembrane region" description="Helical" evidence="8">
    <location>
        <begin position="136"/>
        <end position="158"/>
    </location>
</feature>
<feature type="transmembrane region" description="Helical" evidence="8">
    <location>
        <begin position="341"/>
        <end position="361"/>
    </location>
</feature>
<dbReference type="EMBL" id="CP043424">
    <property type="protein sequence ID" value="QIW12321.1"/>
    <property type="molecule type" value="Genomic_DNA"/>
</dbReference>
<dbReference type="PROSITE" id="PS50850">
    <property type="entry name" value="MFS"/>
    <property type="match status" value="1"/>
</dbReference>
<dbReference type="AlphaFoldDB" id="A0A2Z4XYZ8"/>
<organism evidence="10 12">
    <name type="scientific">Francisella adeliensis</name>
    <dbReference type="NCBI Taxonomy" id="2007306"/>
    <lineage>
        <taxon>Bacteria</taxon>
        <taxon>Pseudomonadati</taxon>
        <taxon>Pseudomonadota</taxon>
        <taxon>Gammaproteobacteria</taxon>
        <taxon>Thiotrichales</taxon>
        <taxon>Francisellaceae</taxon>
        <taxon>Francisella</taxon>
    </lineage>
</organism>
<evidence type="ECO:0000256" key="5">
    <source>
        <dbReference type="ARBA" id="ARBA00022692"/>
    </source>
</evidence>
<keyword evidence="6 8" id="KW-1133">Transmembrane helix</keyword>
<protein>
    <recommendedName>
        <fullName evidence="8">Bcr/CflA family efflux transporter</fullName>
    </recommendedName>
</protein>
<reference evidence="10 12" key="1">
    <citation type="submission" date="2017-06" db="EMBL/GenBank/DDBJ databases">
        <title>Complete genome of Francisella adeliensis.</title>
        <authorList>
            <person name="Vallesi A."/>
            <person name="Sjodin A."/>
        </authorList>
    </citation>
    <scope>NUCLEOTIDE SEQUENCE [LARGE SCALE GENOMIC DNA]</scope>
    <source>
        <strain evidence="10 12">FDC440</strain>
    </source>
</reference>
<dbReference type="Pfam" id="PF07690">
    <property type="entry name" value="MFS_1"/>
    <property type="match status" value="1"/>
</dbReference>
<feature type="transmembrane region" description="Helical" evidence="8">
    <location>
        <begin position="279"/>
        <end position="297"/>
    </location>
</feature>
<dbReference type="PROSITE" id="PS00216">
    <property type="entry name" value="SUGAR_TRANSPORT_1"/>
    <property type="match status" value="1"/>
</dbReference>
<dbReference type="KEGG" id="fad:CDH04_06505"/>
<gene>
    <name evidence="10" type="ORF">CDH04_06505</name>
    <name evidence="11" type="ORF">FZC43_06505</name>
</gene>
<dbReference type="NCBIfam" id="TIGR00710">
    <property type="entry name" value="efflux_Bcr_CflA"/>
    <property type="match status" value="1"/>
</dbReference>
<accession>A0A2Z4XYZ8</accession>
<feature type="transmembrane region" description="Helical" evidence="8">
    <location>
        <begin position="164"/>
        <end position="186"/>
    </location>
</feature>
<feature type="domain" description="Major facilitator superfamily (MFS) profile" evidence="9">
    <location>
        <begin position="12"/>
        <end position="395"/>
    </location>
</feature>
<feature type="transmembrane region" description="Helical" evidence="8">
    <location>
        <begin position="207"/>
        <end position="228"/>
    </location>
</feature>
<reference evidence="11 13" key="2">
    <citation type="submission" date="2019-08" db="EMBL/GenBank/DDBJ databases">
        <title>Complete genome sequences of Francisella adeliensis (FSC1325 and FSC1326).</title>
        <authorList>
            <person name="Ohrman C."/>
            <person name="Uneklint I."/>
            <person name="Vallesi A."/>
            <person name="Karlsson L."/>
            <person name="Sjodin A."/>
        </authorList>
    </citation>
    <scope>NUCLEOTIDE SEQUENCE [LARGE SCALE GENOMIC DNA]</scope>
    <source>
        <strain evidence="11 13">FSC1325</strain>
    </source>
</reference>
<keyword evidence="5 8" id="KW-0812">Transmembrane</keyword>
<keyword evidence="13" id="KW-1185">Reference proteome</keyword>
<keyword evidence="3 8" id="KW-0813">Transport</keyword>
<dbReference type="InterPro" id="IPR004812">
    <property type="entry name" value="Efflux_drug-R_Bcr/CmlA"/>
</dbReference>
<keyword evidence="8" id="KW-0997">Cell inner membrane</keyword>
<evidence type="ECO:0000256" key="7">
    <source>
        <dbReference type="ARBA" id="ARBA00023136"/>
    </source>
</evidence>
<dbReference type="PANTHER" id="PTHR23502">
    <property type="entry name" value="MAJOR FACILITATOR SUPERFAMILY"/>
    <property type="match status" value="1"/>
</dbReference>
<dbReference type="PANTHER" id="PTHR23502:SF162">
    <property type="entry name" value="INNER MEMBRANE TRANSPORT PROTEIN YDHC"/>
    <property type="match status" value="1"/>
</dbReference>
<feature type="transmembrane region" description="Helical" evidence="8">
    <location>
        <begin position="78"/>
        <end position="97"/>
    </location>
</feature>
<dbReference type="CDD" id="cd17320">
    <property type="entry name" value="MFS_MdfA_MDR_like"/>
    <property type="match status" value="1"/>
</dbReference>
<evidence type="ECO:0000256" key="3">
    <source>
        <dbReference type="ARBA" id="ARBA00022448"/>
    </source>
</evidence>
<dbReference type="RefSeq" id="WP_112870257.1">
    <property type="nucleotide sequence ID" value="NZ_CP021781.1"/>
</dbReference>
<dbReference type="GO" id="GO:1990961">
    <property type="term" value="P:xenobiotic detoxification by transmembrane export across the plasma membrane"/>
    <property type="evidence" value="ECO:0007669"/>
    <property type="project" value="InterPro"/>
</dbReference>
<evidence type="ECO:0000256" key="2">
    <source>
        <dbReference type="ARBA" id="ARBA00006236"/>
    </source>
</evidence>
<comment type="similarity">
    <text evidence="2 8">Belongs to the major facilitator superfamily. Bcr/CmlA family.</text>
</comment>
<evidence type="ECO:0000256" key="6">
    <source>
        <dbReference type="ARBA" id="ARBA00022989"/>
    </source>
</evidence>
<evidence type="ECO:0000313" key="12">
    <source>
        <dbReference type="Proteomes" id="UP000251120"/>
    </source>
</evidence>
<evidence type="ECO:0000259" key="9">
    <source>
        <dbReference type="PROSITE" id="PS50850"/>
    </source>
</evidence>
<sequence length="395" mass="43552">MITNDKKDFIKYMIILAMMSSMGLLASDIYLPAMPSLSEALSTTDSSLQLTLGVYLFGLAISQIFIGFLSDIYGRRKVLLLGFSIYIIASICCSLSGSIQTLLIYRFLQAIGASAGLVVGRATISDQFNLKEATNIYNIIYPIVAISPAIAPLIGGYISTFLGWQATFEFVAIYGIILLIMSFFFLKETNLNREPKKLFHIFHSYPLLISNTAFLSYVIPVCLVYGAWFTYLSQSTFLFDEMGYSQHTIGYFYIPLAIMIYIGNLIGKKLMNTLGNEKVFYIGLFSFLSGGLLFFIFNLSSNMNHAFEIIIPMSIVSISNGIVLPLGIASAINIFKEKSGVASGLVGFTQIGFSGLCASFIGKLFGISTSVLVITVLIMSILAIFSHYFLKRQTN</sequence>
<dbReference type="InterPro" id="IPR036259">
    <property type="entry name" value="MFS_trans_sf"/>
</dbReference>
<dbReference type="InterPro" id="IPR011701">
    <property type="entry name" value="MFS"/>
</dbReference>
<dbReference type="InterPro" id="IPR005829">
    <property type="entry name" value="Sugar_transporter_CS"/>
</dbReference>
<evidence type="ECO:0000256" key="4">
    <source>
        <dbReference type="ARBA" id="ARBA00022475"/>
    </source>
</evidence>
<dbReference type="OrthoDB" id="5670831at2"/>
<feature type="transmembrane region" description="Helical" evidence="8">
    <location>
        <begin position="367"/>
        <end position="390"/>
    </location>
</feature>
<feature type="transmembrane region" description="Helical" evidence="8">
    <location>
        <begin position="50"/>
        <end position="69"/>
    </location>
</feature>
<dbReference type="Gene3D" id="1.20.1720.10">
    <property type="entry name" value="Multidrug resistance protein D"/>
    <property type="match status" value="1"/>
</dbReference>
<dbReference type="InterPro" id="IPR020846">
    <property type="entry name" value="MFS_dom"/>
</dbReference>
<feature type="transmembrane region" description="Helical" evidence="8">
    <location>
        <begin position="12"/>
        <end position="30"/>
    </location>
</feature>
<dbReference type="GO" id="GO:0005886">
    <property type="term" value="C:plasma membrane"/>
    <property type="evidence" value="ECO:0007669"/>
    <property type="project" value="UniProtKB-SubCell"/>
</dbReference>
<keyword evidence="4" id="KW-1003">Cell membrane</keyword>